<protein>
    <submittedName>
        <fullName evidence="2">Uncharacterized protein</fullName>
    </submittedName>
</protein>
<evidence type="ECO:0000256" key="1">
    <source>
        <dbReference type="SAM" id="Phobius"/>
    </source>
</evidence>
<keyword evidence="1" id="KW-1133">Transmembrane helix</keyword>
<keyword evidence="1" id="KW-0472">Membrane</keyword>
<dbReference type="AlphaFoldDB" id="A0AAV3UF66"/>
<organism evidence="2 3">
    <name type="scientific">Haladaptatus pallidirubidus</name>
    <dbReference type="NCBI Taxonomy" id="1008152"/>
    <lineage>
        <taxon>Archaea</taxon>
        <taxon>Methanobacteriati</taxon>
        <taxon>Methanobacteriota</taxon>
        <taxon>Stenosarchaea group</taxon>
        <taxon>Halobacteria</taxon>
        <taxon>Halobacteriales</taxon>
        <taxon>Haladaptataceae</taxon>
        <taxon>Haladaptatus</taxon>
    </lineage>
</organism>
<feature type="transmembrane region" description="Helical" evidence="1">
    <location>
        <begin position="20"/>
        <end position="40"/>
    </location>
</feature>
<proteinExistence type="predicted"/>
<keyword evidence="1" id="KW-0812">Transmembrane</keyword>
<dbReference type="Proteomes" id="UP001501729">
    <property type="component" value="Unassembled WGS sequence"/>
</dbReference>
<comment type="caution">
    <text evidence="2">The sequence shown here is derived from an EMBL/GenBank/DDBJ whole genome shotgun (WGS) entry which is preliminary data.</text>
</comment>
<sequence>MKYECERPTYTMRGKIREWLMGRPNAMNVAFGLLLGYTYIQNTAIDPLVAQGAGGGP</sequence>
<reference evidence="2 3" key="1">
    <citation type="journal article" date="2019" name="Int. J. Syst. Evol. Microbiol.">
        <title>The Global Catalogue of Microorganisms (GCM) 10K type strain sequencing project: providing services to taxonomists for standard genome sequencing and annotation.</title>
        <authorList>
            <consortium name="The Broad Institute Genomics Platform"/>
            <consortium name="The Broad Institute Genome Sequencing Center for Infectious Disease"/>
            <person name="Wu L."/>
            <person name="Ma J."/>
        </authorList>
    </citation>
    <scope>NUCLEOTIDE SEQUENCE [LARGE SCALE GENOMIC DNA]</scope>
    <source>
        <strain evidence="2 3">JCM 17504</strain>
    </source>
</reference>
<gene>
    <name evidence="2" type="ORF">GCM10025751_10850</name>
</gene>
<dbReference type="EMBL" id="BAABKX010000001">
    <property type="protein sequence ID" value="GAA5044468.1"/>
    <property type="molecule type" value="Genomic_DNA"/>
</dbReference>
<accession>A0AAV3UF66</accession>
<evidence type="ECO:0000313" key="3">
    <source>
        <dbReference type="Proteomes" id="UP001501729"/>
    </source>
</evidence>
<keyword evidence="3" id="KW-1185">Reference proteome</keyword>
<evidence type="ECO:0000313" key="2">
    <source>
        <dbReference type="EMBL" id="GAA5044468.1"/>
    </source>
</evidence>
<name>A0AAV3UF66_9EURY</name>